<dbReference type="Proteomes" id="UP001500655">
    <property type="component" value="Unassembled WGS sequence"/>
</dbReference>
<dbReference type="EMBL" id="BAAALS010000010">
    <property type="protein sequence ID" value="GAA1753505.1"/>
    <property type="molecule type" value="Genomic_DNA"/>
</dbReference>
<dbReference type="Pfam" id="PF05402">
    <property type="entry name" value="PqqD"/>
    <property type="match status" value="1"/>
</dbReference>
<evidence type="ECO:0000313" key="1">
    <source>
        <dbReference type="EMBL" id="GAA1753505.1"/>
    </source>
</evidence>
<comment type="caution">
    <text evidence="1">The sequence shown here is derived from an EMBL/GenBank/DDBJ whole genome shotgun (WGS) entry which is preliminary data.</text>
</comment>
<name>A0ABN2KDC9_9ACTN</name>
<dbReference type="InterPro" id="IPR041881">
    <property type="entry name" value="PqqD_sf"/>
</dbReference>
<accession>A0ABN2KDC9</accession>
<protein>
    <recommendedName>
        <fullName evidence="3">PqqD family protein</fullName>
    </recommendedName>
</protein>
<gene>
    <name evidence="1" type="ORF">GCM10009681_25630</name>
</gene>
<dbReference type="InterPro" id="IPR008792">
    <property type="entry name" value="PQQD"/>
</dbReference>
<evidence type="ECO:0000313" key="2">
    <source>
        <dbReference type="Proteomes" id="UP001500655"/>
    </source>
</evidence>
<dbReference type="Gene3D" id="1.10.10.1150">
    <property type="entry name" value="Coenzyme PQQ synthesis protein D (PqqD)"/>
    <property type="match status" value="1"/>
</dbReference>
<proteinExistence type="predicted"/>
<organism evidence="1 2">
    <name type="scientific">Luedemannella helvata</name>
    <dbReference type="NCBI Taxonomy" id="349315"/>
    <lineage>
        <taxon>Bacteria</taxon>
        <taxon>Bacillati</taxon>
        <taxon>Actinomycetota</taxon>
        <taxon>Actinomycetes</taxon>
        <taxon>Micromonosporales</taxon>
        <taxon>Micromonosporaceae</taxon>
        <taxon>Luedemannella</taxon>
    </lineage>
</organism>
<reference evidence="1 2" key="1">
    <citation type="journal article" date="2019" name="Int. J. Syst. Evol. Microbiol.">
        <title>The Global Catalogue of Microorganisms (GCM) 10K type strain sequencing project: providing services to taxonomists for standard genome sequencing and annotation.</title>
        <authorList>
            <consortium name="The Broad Institute Genomics Platform"/>
            <consortium name="The Broad Institute Genome Sequencing Center for Infectious Disease"/>
            <person name="Wu L."/>
            <person name="Ma J."/>
        </authorList>
    </citation>
    <scope>NUCLEOTIDE SEQUENCE [LARGE SCALE GENOMIC DNA]</scope>
    <source>
        <strain evidence="1 2">JCM 13249</strain>
    </source>
</reference>
<keyword evidence="2" id="KW-1185">Reference proteome</keyword>
<evidence type="ECO:0008006" key="3">
    <source>
        <dbReference type="Google" id="ProtNLM"/>
    </source>
</evidence>
<sequence>MSDLDLSIQPRRRDGVRVRRVGTRVVLILESQGLELNDTAEAVWRLCSGDASIQAIVDSIAEEYDADPEQIAEDVVDLVQELEAVNALVLEPKS</sequence>